<proteinExistence type="predicted"/>
<sequence length="95" mass="10730">MHAHHDVTPHKAPRSPCLAFTILYTAKGSSNGWGRAGPGREVDQNRGKKYHDAFTSVYLALYRGPHLVVLLCEPCPHHMPRLVLRYKKEKNDTIA</sequence>
<reference evidence="1 2" key="2">
    <citation type="journal article" date="2017" name="Sci. Rep.">
        <title>Ant-infecting Ophiocordyceps genomes reveal a high diversity of potential behavioral manipulation genes and a possible major role for enterotoxins.</title>
        <authorList>
            <person name="de Bekker C."/>
            <person name="Ohm R.A."/>
            <person name="Evans H.C."/>
            <person name="Brachmann A."/>
            <person name="Hughes D.P."/>
        </authorList>
    </citation>
    <scope>NUCLEOTIDE SEQUENCE [LARGE SCALE GENOMIC DNA]</scope>
    <source>
        <strain evidence="1 2">SC16a</strain>
    </source>
</reference>
<dbReference type="Proteomes" id="UP000037136">
    <property type="component" value="Unassembled WGS sequence"/>
</dbReference>
<dbReference type="EMBL" id="LAZP02001091">
    <property type="protein sequence ID" value="PFH55205.1"/>
    <property type="molecule type" value="Genomic_DNA"/>
</dbReference>
<gene>
    <name evidence="1" type="ORF">XA68_10387</name>
</gene>
<dbReference type="AlphaFoldDB" id="A0A2A9NZ02"/>
<keyword evidence="2" id="KW-1185">Reference proteome</keyword>
<protein>
    <submittedName>
        <fullName evidence="1">Uncharacterized protein</fullName>
    </submittedName>
</protein>
<evidence type="ECO:0000313" key="2">
    <source>
        <dbReference type="Proteomes" id="UP000037136"/>
    </source>
</evidence>
<name>A0A2A9NZ02_OPHUN</name>
<comment type="caution">
    <text evidence="1">The sequence shown here is derived from an EMBL/GenBank/DDBJ whole genome shotgun (WGS) entry which is preliminary data.</text>
</comment>
<organism evidence="1 2">
    <name type="scientific">Ophiocordyceps unilateralis</name>
    <name type="common">Zombie-ant fungus</name>
    <name type="synonym">Torrubia unilateralis</name>
    <dbReference type="NCBI Taxonomy" id="268505"/>
    <lineage>
        <taxon>Eukaryota</taxon>
        <taxon>Fungi</taxon>
        <taxon>Dikarya</taxon>
        <taxon>Ascomycota</taxon>
        <taxon>Pezizomycotina</taxon>
        <taxon>Sordariomycetes</taxon>
        <taxon>Hypocreomycetidae</taxon>
        <taxon>Hypocreales</taxon>
        <taxon>Ophiocordycipitaceae</taxon>
        <taxon>Ophiocordyceps</taxon>
    </lineage>
</organism>
<reference evidence="1 2" key="1">
    <citation type="journal article" date="2015" name="BMC Genomics">
        <title>Gene expression during zombie ant biting behavior reflects the complexity underlying fungal parasitic behavioral manipulation.</title>
        <authorList>
            <person name="de Bekker C."/>
            <person name="Ohm R.A."/>
            <person name="Loreto R.G."/>
            <person name="Sebastian A."/>
            <person name="Albert I."/>
            <person name="Merrow M."/>
            <person name="Brachmann A."/>
            <person name="Hughes D.P."/>
        </authorList>
    </citation>
    <scope>NUCLEOTIDE SEQUENCE [LARGE SCALE GENOMIC DNA]</scope>
    <source>
        <strain evidence="1 2">SC16a</strain>
    </source>
</reference>
<accession>A0A2A9NZ02</accession>
<evidence type="ECO:0000313" key="1">
    <source>
        <dbReference type="EMBL" id="PFH55205.1"/>
    </source>
</evidence>